<dbReference type="InterPro" id="IPR036186">
    <property type="entry name" value="Serpin_sf"/>
</dbReference>
<dbReference type="EMBL" id="BMRG01000002">
    <property type="protein sequence ID" value="GGP42135.1"/>
    <property type="molecule type" value="Genomic_DNA"/>
</dbReference>
<dbReference type="Gene3D" id="3.30.497.10">
    <property type="entry name" value="Antithrombin, subunit I, domain 2"/>
    <property type="match status" value="1"/>
</dbReference>
<gene>
    <name evidence="3" type="ORF">GCM10010185_11830</name>
</gene>
<dbReference type="CDD" id="cd19590">
    <property type="entry name" value="serpin_thermopin-like"/>
    <property type="match status" value="1"/>
</dbReference>
<dbReference type="GO" id="GO:0008233">
    <property type="term" value="F:peptidase activity"/>
    <property type="evidence" value="ECO:0007669"/>
    <property type="project" value="UniProtKB-KW"/>
</dbReference>
<dbReference type="SMART" id="SM00093">
    <property type="entry name" value="SERPIN"/>
    <property type="match status" value="1"/>
</dbReference>
<dbReference type="PANTHER" id="PTHR11461:SF211">
    <property type="entry name" value="GH10112P-RELATED"/>
    <property type="match status" value="1"/>
</dbReference>
<dbReference type="GO" id="GO:0004867">
    <property type="term" value="F:serine-type endopeptidase inhibitor activity"/>
    <property type="evidence" value="ECO:0007669"/>
    <property type="project" value="InterPro"/>
</dbReference>
<evidence type="ECO:0000256" key="1">
    <source>
        <dbReference type="RuleBase" id="RU000411"/>
    </source>
</evidence>
<dbReference type="PANTHER" id="PTHR11461">
    <property type="entry name" value="SERINE PROTEASE INHIBITOR, SERPIN"/>
    <property type="match status" value="1"/>
</dbReference>
<proteinExistence type="inferred from homology"/>
<reference evidence="3" key="2">
    <citation type="submission" date="2020-09" db="EMBL/GenBank/DDBJ databases">
        <authorList>
            <person name="Sun Q."/>
            <person name="Ohkuma M."/>
        </authorList>
    </citation>
    <scope>NUCLEOTIDE SEQUENCE</scope>
    <source>
        <strain evidence="3">JCM 3313</strain>
    </source>
</reference>
<protein>
    <submittedName>
        <fullName evidence="3">Serine protease</fullName>
    </submittedName>
</protein>
<reference evidence="3" key="1">
    <citation type="journal article" date="2014" name="Int. J. Syst. Evol. Microbiol.">
        <title>Complete genome sequence of Corynebacterium casei LMG S-19264T (=DSM 44701T), isolated from a smear-ripened cheese.</title>
        <authorList>
            <consortium name="US DOE Joint Genome Institute (JGI-PGF)"/>
            <person name="Walter F."/>
            <person name="Albersmeier A."/>
            <person name="Kalinowski J."/>
            <person name="Ruckert C."/>
        </authorList>
    </citation>
    <scope>NUCLEOTIDE SEQUENCE</scope>
    <source>
        <strain evidence="3">JCM 3313</strain>
    </source>
</reference>
<dbReference type="SUPFAM" id="SSF56574">
    <property type="entry name" value="Serpins"/>
    <property type="match status" value="1"/>
</dbReference>
<keyword evidence="3" id="KW-0378">Hydrolase</keyword>
<dbReference type="GO" id="GO:0005615">
    <property type="term" value="C:extracellular space"/>
    <property type="evidence" value="ECO:0007669"/>
    <property type="project" value="InterPro"/>
</dbReference>
<evidence type="ECO:0000313" key="3">
    <source>
        <dbReference type="EMBL" id="GGP42135.1"/>
    </source>
</evidence>
<keyword evidence="4" id="KW-1185">Reference proteome</keyword>
<dbReference type="InterPro" id="IPR042178">
    <property type="entry name" value="Serpin_sf_1"/>
</dbReference>
<dbReference type="InterPro" id="IPR023796">
    <property type="entry name" value="Serpin_dom"/>
</dbReference>
<keyword evidence="3" id="KW-0645">Protease</keyword>
<comment type="similarity">
    <text evidence="1">Belongs to the serpin family.</text>
</comment>
<dbReference type="InterPro" id="IPR042185">
    <property type="entry name" value="Serpin_sf_2"/>
</dbReference>
<evidence type="ECO:0000313" key="4">
    <source>
        <dbReference type="Proteomes" id="UP000639606"/>
    </source>
</evidence>
<sequence length="356" mass="38119">MPDRAPDRAHLTFALTLHDALAPDRGVNACWSPYSVASALGMTAQAARGATGEEIVALLGEDNAEVLRSAAIADEEAEFAVANTLWVWDELPLDPDFTAELARWPGAKVRSAPFATDPEAARKAINADVAETTRELIPELLKSGSVHEDTVAGLVNALYLKVAWTEEFPEGDTEPRPFHAPGGTVEVPTMRKEATLRYAARAGWQAVAVPARGGVEAVVLLPDGELGDTAGVPEVLAALDFERVELHWPKLSLTSSALLADPLRRLGVRTVFTAEADLTGLSPDPRLTVDEVVHESVLRVDEQGFEGAAATAVMIRAVSLIMHPDPRVVRVDRPHLVLIRHAGSGAIFFLAQVAQP</sequence>
<dbReference type="Gene3D" id="2.30.39.10">
    <property type="entry name" value="Alpha-1-antitrypsin, domain 1"/>
    <property type="match status" value="1"/>
</dbReference>
<dbReference type="RefSeq" id="WP_189222035.1">
    <property type="nucleotide sequence ID" value="NZ_BMRG01000002.1"/>
</dbReference>
<feature type="domain" description="Serpin" evidence="2">
    <location>
        <begin position="15"/>
        <end position="356"/>
    </location>
</feature>
<name>A0A918AIF7_9PSEU</name>
<comment type="caution">
    <text evidence="3">The sequence shown here is derived from an EMBL/GenBank/DDBJ whole genome shotgun (WGS) entry which is preliminary data.</text>
</comment>
<dbReference type="Pfam" id="PF00079">
    <property type="entry name" value="Serpin"/>
    <property type="match status" value="1"/>
</dbReference>
<dbReference type="AlphaFoldDB" id="A0A918AIF7"/>
<dbReference type="InterPro" id="IPR000215">
    <property type="entry name" value="Serpin_fam"/>
</dbReference>
<dbReference type="Proteomes" id="UP000639606">
    <property type="component" value="Unassembled WGS sequence"/>
</dbReference>
<accession>A0A918AIF7</accession>
<evidence type="ECO:0000259" key="2">
    <source>
        <dbReference type="SMART" id="SM00093"/>
    </source>
</evidence>
<dbReference type="GO" id="GO:0006508">
    <property type="term" value="P:proteolysis"/>
    <property type="evidence" value="ECO:0007669"/>
    <property type="project" value="UniProtKB-KW"/>
</dbReference>
<organism evidence="3 4">
    <name type="scientific">Saccharothrix coeruleofusca</name>
    <dbReference type="NCBI Taxonomy" id="33919"/>
    <lineage>
        <taxon>Bacteria</taxon>
        <taxon>Bacillati</taxon>
        <taxon>Actinomycetota</taxon>
        <taxon>Actinomycetes</taxon>
        <taxon>Pseudonocardiales</taxon>
        <taxon>Pseudonocardiaceae</taxon>
        <taxon>Saccharothrix</taxon>
    </lineage>
</organism>